<dbReference type="Proteomes" id="UP000642809">
    <property type="component" value="Unassembled WGS sequence"/>
</dbReference>
<gene>
    <name evidence="2" type="ORF">GCM10008106_05410</name>
</gene>
<accession>A0A8J3G4B1</accession>
<reference evidence="2" key="2">
    <citation type="submission" date="2020-09" db="EMBL/GenBank/DDBJ databases">
        <authorList>
            <person name="Sun Q."/>
            <person name="Kim S."/>
        </authorList>
    </citation>
    <scope>NUCLEOTIDE SEQUENCE</scope>
    <source>
        <strain evidence="2">KCTC 23224</strain>
    </source>
</reference>
<feature type="transmembrane region" description="Helical" evidence="1">
    <location>
        <begin position="84"/>
        <end position="104"/>
    </location>
</feature>
<name>A0A8J3G4B1_9BACT</name>
<dbReference type="AlphaFoldDB" id="A0A8J3G4B1"/>
<keyword evidence="3" id="KW-1185">Reference proteome</keyword>
<evidence type="ECO:0000313" key="3">
    <source>
        <dbReference type="Proteomes" id="UP000642809"/>
    </source>
</evidence>
<protein>
    <submittedName>
        <fullName evidence="2">Uncharacterized protein</fullName>
    </submittedName>
</protein>
<keyword evidence="1" id="KW-0472">Membrane</keyword>
<evidence type="ECO:0000256" key="1">
    <source>
        <dbReference type="SAM" id="Phobius"/>
    </source>
</evidence>
<feature type="transmembrane region" description="Helical" evidence="1">
    <location>
        <begin position="53"/>
        <end position="77"/>
    </location>
</feature>
<keyword evidence="1" id="KW-0812">Transmembrane</keyword>
<dbReference type="RefSeq" id="WP_189578904.1">
    <property type="nucleotide sequence ID" value="NZ_BMYF01000002.1"/>
</dbReference>
<sequence length="105" mass="11921">MNKLFIAFAAIISSGIFAFAYWSEWISLRFGEGSIPEITEDFTPPYYYASTELYQQVLFIFACLFLLIFGFAIIAVSRKKWGQVMFAFSISMLCILAVMINGAIK</sequence>
<organism evidence="2 3">
    <name type="scientific">Mongoliitalea lutea</name>
    <dbReference type="NCBI Taxonomy" id="849756"/>
    <lineage>
        <taxon>Bacteria</taxon>
        <taxon>Pseudomonadati</taxon>
        <taxon>Bacteroidota</taxon>
        <taxon>Cytophagia</taxon>
        <taxon>Cytophagales</taxon>
        <taxon>Cyclobacteriaceae</taxon>
        <taxon>Mongoliitalea</taxon>
    </lineage>
</organism>
<keyword evidence="1" id="KW-1133">Transmembrane helix</keyword>
<dbReference type="EMBL" id="BMYF01000002">
    <property type="protein sequence ID" value="GHB27581.1"/>
    <property type="molecule type" value="Genomic_DNA"/>
</dbReference>
<evidence type="ECO:0000313" key="2">
    <source>
        <dbReference type="EMBL" id="GHB27581.1"/>
    </source>
</evidence>
<comment type="caution">
    <text evidence="2">The sequence shown here is derived from an EMBL/GenBank/DDBJ whole genome shotgun (WGS) entry which is preliminary data.</text>
</comment>
<reference evidence="2" key="1">
    <citation type="journal article" date="2014" name="Int. J. Syst. Evol. Microbiol.">
        <title>Complete genome sequence of Corynebacterium casei LMG S-19264T (=DSM 44701T), isolated from a smear-ripened cheese.</title>
        <authorList>
            <consortium name="US DOE Joint Genome Institute (JGI-PGF)"/>
            <person name="Walter F."/>
            <person name="Albersmeier A."/>
            <person name="Kalinowski J."/>
            <person name="Ruckert C."/>
        </authorList>
    </citation>
    <scope>NUCLEOTIDE SEQUENCE</scope>
    <source>
        <strain evidence="2">KCTC 23224</strain>
    </source>
</reference>
<proteinExistence type="predicted"/>